<evidence type="ECO:0000259" key="19">
    <source>
        <dbReference type="Pfam" id="PF05524"/>
    </source>
</evidence>
<accession>A0A6J6DB92</accession>
<dbReference type="InterPro" id="IPR023151">
    <property type="entry name" value="PEP_util_CS"/>
</dbReference>
<gene>
    <name evidence="20" type="ORF">UFOPK1561_00842</name>
</gene>
<evidence type="ECO:0000256" key="12">
    <source>
        <dbReference type="ARBA" id="ARBA00022683"/>
    </source>
</evidence>
<keyword evidence="10" id="KW-0762">Sugar transport</keyword>
<feature type="domain" description="PEP-utilising enzyme mobile" evidence="17">
    <location>
        <begin position="159"/>
        <end position="222"/>
    </location>
</feature>
<dbReference type="PANTHER" id="PTHR46244">
    <property type="entry name" value="PHOSPHOENOLPYRUVATE-PROTEIN PHOSPHOTRANSFERASE"/>
    <property type="match status" value="1"/>
</dbReference>
<evidence type="ECO:0000256" key="10">
    <source>
        <dbReference type="ARBA" id="ARBA00022597"/>
    </source>
</evidence>
<protein>
    <recommendedName>
        <fullName evidence="7">Phosphoenolpyruvate-protein phosphotransferase</fullName>
        <ecNumber evidence="6">2.7.3.9</ecNumber>
    </recommendedName>
    <alternativeName>
        <fullName evidence="16">Phosphotransferase system, enzyme I</fullName>
    </alternativeName>
</protein>
<name>A0A6J6DB92_9ZZZZ</name>
<dbReference type="SUPFAM" id="SSF47831">
    <property type="entry name" value="Enzyme I of the PEP:sugar phosphotransferase system HPr-binding (sub)domain"/>
    <property type="match status" value="1"/>
</dbReference>
<dbReference type="Pfam" id="PF00391">
    <property type="entry name" value="PEP-utilizers"/>
    <property type="match status" value="1"/>
</dbReference>
<evidence type="ECO:0000259" key="17">
    <source>
        <dbReference type="Pfam" id="PF00391"/>
    </source>
</evidence>
<comment type="similarity">
    <text evidence="5">Belongs to the PEP-utilizing enzyme family.</text>
</comment>
<evidence type="ECO:0000256" key="15">
    <source>
        <dbReference type="ARBA" id="ARBA00022842"/>
    </source>
</evidence>
<dbReference type="Pfam" id="PF02896">
    <property type="entry name" value="PEP-utilizers_C"/>
    <property type="match status" value="1"/>
</dbReference>
<dbReference type="InterPro" id="IPR008731">
    <property type="entry name" value="PTS_EIN"/>
</dbReference>
<dbReference type="InterPro" id="IPR050499">
    <property type="entry name" value="PEP-utilizing_PTS_enzyme"/>
</dbReference>
<comment type="catalytic activity">
    <reaction evidence="1">
        <text>L-histidyl-[protein] + phosphoenolpyruvate = N(pros)-phospho-L-histidyl-[protein] + pyruvate</text>
        <dbReference type="Rhea" id="RHEA:23880"/>
        <dbReference type="Rhea" id="RHEA-COMP:9745"/>
        <dbReference type="Rhea" id="RHEA-COMP:9746"/>
        <dbReference type="ChEBI" id="CHEBI:15361"/>
        <dbReference type="ChEBI" id="CHEBI:29979"/>
        <dbReference type="ChEBI" id="CHEBI:58702"/>
        <dbReference type="ChEBI" id="CHEBI:64837"/>
        <dbReference type="EC" id="2.7.3.9"/>
    </reaction>
</comment>
<evidence type="ECO:0000256" key="4">
    <source>
        <dbReference type="ARBA" id="ARBA00004496"/>
    </source>
</evidence>
<evidence type="ECO:0000256" key="16">
    <source>
        <dbReference type="ARBA" id="ARBA00033235"/>
    </source>
</evidence>
<keyword evidence="8" id="KW-0813">Transport</keyword>
<dbReference type="AlphaFoldDB" id="A0A6J6DB92"/>
<dbReference type="GO" id="GO:0016301">
    <property type="term" value="F:kinase activity"/>
    <property type="evidence" value="ECO:0007669"/>
    <property type="project" value="UniProtKB-KW"/>
</dbReference>
<dbReference type="Gene3D" id="3.20.20.60">
    <property type="entry name" value="Phosphoenolpyruvate-binding domains"/>
    <property type="match status" value="1"/>
</dbReference>
<keyword evidence="11" id="KW-0808">Transferase</keyword>
<dbReference type="InterPro" id="IPR040442">
    <property type="entry name" value="Pyrv_kinase-like_dom_sf"/>
</dbReference>
<dbReference type="InterPro" id="IPR006318">
    <property type="entry name" value="PTS_EI-like"/>
</dbReference>
<reference evidence="20" key="1">
    <citation type="submission" date="2020-05" db="EMBL/GenBank/DDBJ databases">
        <authorList>
            <person name="Chiriac C."/>
            <person name="Salcher M."/>
            <person name="Ghai R."/>
            <person name="Kavagutti S V."/>
        </authorList>
    </citation>
    <scope>NUCLEOTIDE SEQUENCE</scope>
</reference>
<feature type="domain" description="PEP-utilising enzyme C-terminal" evidence="18">
    <location>
        <begin position="248"/>
        <end position="514"/>
    </location>
</feature>
<evidence type="ECO:0000256" key="11">
    <source>
        <dbReference type="ARBA" id="ARBA00022679"/>
    </source>
</evidence>
<evidence type="ECO:0000256" key="3">
    <source>
        <dbReference type="ARBA" id="ARBA00002728"/>
    </source>
</evidence>
<dbReference type="NCBIfam" id="TIGR01417">
    <property type="entry name" value="PTS_I_fam"/>
    <property type="match status" value="1"/>
</dbReference>
<evidence type="ECO:0000256" key="8">
    <source>
        <dbReference type="ARBA" id="ARBA00022448"/>
    </source>
</evidence>
<dbReference type="PROSITE" id="PS00742">
    <property type="entry name" value="PEP_ENZYMES_2"/>
    <property type="match status" value="1"/>
</dbReference>
<dbReference type="EC" id="2.7.3.9" evidence="6"/>
<comment type="function">
    <text evidence="3">General (non sugar-specific) component of the phosphoenolpyruvate-dependent sugar phosphotransferase system (sugar PTS). This major carbohydrate active-transport system catalyzes the phosphorylation of incoming sugar substrates concomitantly with their translocation across the cell membrane. Enzyme I transfers the phosphoryl group from phosphoenolpyruvate (PEP) to the phosphoryl carrier protein (HPr).</text>
</comment>
<keyword evidence="15" id="KW-0460">Magnesium</keyword>
<dbReference type="InterPro" id="IPR008279">
    <property type="entry name" value="PEP-util_enz_mobile_dom"/>
</dbReference>
<proteinExistence type="inferred from homology"/>
<keyword evidence="12" id="KW-0598">Phosphotransferase system</keyword>
<dbReference type="GO" id="GO:0009401">
    <property type="term" value="P:phosphoenolpyruvate-dependent sugar phosphotransferase system"/>
    <property type="evidence" value="ECO:0007669"/>
    <property type="project" value="UniProtKB-KW"/>
</dbReference>
<evidence type="ECO:0000256" key="14">
    <source>
        <dbReference type="ARBA" id="ARBA00022777"/>
    </source>
</evidence>
<dbReference type="Pfam" id="PF05524">
    <property type="entry name" value="PEP-utilisers_N"/>
    <property type="match status" value="1"/>
</dbReference>
<evidence type="ECO:0000256" key="13">
    <source>
        <dbReference type="ARBA" id="ARBA00022723"/>
    </source>
</evidence>
<evidence type="ECO:0000256" key="9">
    <source>
        <dbReference type="ARBA" id="ARBA00022490"/>
    </source>
</evidence>
<sequence>MSLAKGAVLSGLGVGLNSATGEVHIFKGNPSLPAFEKSNQSPEQELEVLNRALKNVAGHLDELSQRASANSDSTSAEIFEVLKFLLNDEELFDLAQKNIAEGWSAAASYGKAVDTFAELISGDDDLDQRVSDLQDMSKRVQADIAGVEINFELPKIGRVVLVADDFSPIETAKFTDVVVGVITLKGGPTSHTAIICRSIGIPAVVSCGTAGLLANGDTVLVDPVGDRVLFGGDQSLATKSIEFIVINEQPLIPVRANIGTLADAQSAASKTKADGVGLFRTELLYLNSRIVPTVKEQAAKYEAILNAAPEGPIVVRTIDAGSDKPVPFLFMPHENNPALGVRGYRMIQDHRNFIKDQLKSLEMARVKTGREVWVMAPMIATVQEAEEFTELAKSIGKYQVGIMVETPSIAAMVDHLTGIVDFISIGTNDLSQYLFAADRMNSNLGALSNHWQPALIRTIARIASGAVRGGFSVGVCGESASDPAFAVVLAGLGVDSVSVSVSQVGAVRESLSAMDLAKAKEVANRVLMATSPEEAKATALAALAEL</sequence>
<dbReference type="PRINTS" id="PR01736">
    <property type="entry name" value="PHPHTRNFRASE"/>
</dbReference>
<evidence type="ECO:0000256" key="6">
    <source>
        <dbReference type="ARBA" id="ARBA00012232"/>
    </source>
</evidence>
<evidence type="ECO:0000259" key="18">
    <source>
        <dbReference type="Pfam" id="PF02896"/>
    </source>
</evidence>
<evidence type="ECO:0000256" key="5">
    <source>
        <dbReference type="ARBA" id="ARBA00007837"/>
    </source>
</evidence>
<comment type="cofactor">
    <cofactor evidence="2">
        <name>Mg(2+)</name>
        <dbReference type="ChEBI" id="CHEBI:18420"/>
    </cofactor>
</comment>
<evidence type="ECO:0000256" key="1">
    <source>
        <dbReference type="ARBA" id="ARBA00000683"/>
    </source>
</evidence>
<dbReference type="Gene3D" id="1.10.274.10">
    <property type="entry name" value="PtsI, HPr-binding domain"/>
    <property type="match status" value="1"/>
</dbReference>
<dbReference type="InterPro" id="IPR015813">
    <property type="entry name" value="Pyrv/PenolPyrv_kinase-like_dom"/>
</dbReference>
<keyword evidence="9" id="KW-0963">Cytoplasm</keyword>
<dbReference type="GO" id="GO:0005737">
    <property type="term" value="C:cytoplasm"/>
    <property type="evidence" value="ECO:0007669"/>
    <property type="project" value="UniProtKB-SubCell"/>
</dbReference>
<dbReference type="InterPro" id="IPR000121">
    <property type="entry name" value="PEP_util_C"/>
</dbReference>
<comment type="subcellular location">
    <subcellularLocation>
        <location evidence="4">Cytoplasm</location>
    </subcellularLocation>
</comment>
<keyword evidence="13" id="KW-0479">Metal-binding</keyword>
<dbReference type="SUPFAM" id="SSF51621">
    <property type="entry name" value="Phosphoenolpyruvate/pyruvate domain"/>
    <property type="match status" value="1"/>
</dbReference>
<evidence type="ECO:0000256" key="7">
    <source>
        <dbReference type="ARBA" id="ARBA00016544"/>
    </source>
</evidence>
<keyword evidence="14" id="KW-0418">Kinase</keyword>
<feature type="domain" description="Phosphotransferase system enzyme I N-terminal" evidence="19">
    <location>
        <begin position="11"/>
        <end position="125"/>
    </location>
</feature>
<dbReference type="EMBL" id="CAEZSZ010000114">
    <property type="protein sequence ID" value="CAB4560009.1"/>
    <property type="molecule type" value="Genomic_DNA"/>
</dbReference>
<evidence type="ECO:0000313" key="20">
    <source>
        <dbReference type="EMBL" id="CAB4560009.1"/>
    </source>
</evidence>
<dbReference type="SUPFAM" id="SSF52009">
    <property type="entry name" value="Phosphohistidine domain"/>
    <property type="match status" value="1"/>
</dbReference>
<dbReference type="InterPro" id="IPR036637">
    <property type="entry name" value="Phosphohistidine_dom_sf"/>
</dbReference>
<dbReference type="Gene3D" id="3.50.30.10">
    <property type="entry name" value="Phosphohistidine domain"/>
    <property type="match status" value="1"/>
</dbReference>
<organism evidence="20">
    <name type="scientific">freshwater metagenome</name>
    <dbReference type="NCBI Taxonomy" id="449393"/>
    <lineage>
        <taxon>unclassified sequences</taxon>
        <taxon>metagenomes</taxon>
        <taxon>ecological metagenomes</taxon>
    </lineage>
</organism>
<dbReference type="GO" id="GO:0046872">
    <property type="term" value="F:metal ion binding"/>
    <property type="evidence" value="ECO:0007669"/>
    <property type="project" value="UniProtKB-KW"/>
</dbReference>
<dbReference type="GO" id="GO:0008965">
    <property type="term" value="F:phosphoenolpyruvate-protein phosphotransferase activity"/>
    <property type="evidence" value="ECO:0007669"/>
    <property type="project" value="UniProtKB-EC"/>
</dbReference>
<dbReference type="InterPro" id="IPR036618">
    <property type="entry name" value="PtsI_HPr-bd_sf"/>
</dbReference>
<evidence type="ECO:0000256" key="2">
    <source>
        <dbReference type="ARBA" id="ARBA00001946"/>
    </source>
</evidence>
<dbReference type="PANTHER" id="PTHR46244:SF3">
    <property type="entry name" value="PHOSPHOENOLPYRUVATE-PROTEIN PHOSPHOTRANSFERASE"/>
    <property type="match status" value="1"/>
</dbReference>